<reference evidence="2" key="1">
    <citation type="submission" date="2015-07" db="EMBL/GenBank/DDBJ databases">
        <title>Adaptation to a free-living lifestyle via gene acquisitions in the diplomonad Trepomonas sp. PC1.</title>
        <authorList>
            <person name="Xu F."/>
            <person name="Jerlstrom-Hultqvist J."/>
            <person name="Kolisko M."/>
            <person name="Simpson A.G.B."/>
            <person name="Roger A.J."/>
            <person name="Svard S.G."/>
            <person name="Andersson J.O."/>
        </authorList>
    </citation>
    <scope>NUCLEOTIDE SEQUENCE</scope>
    <source>
        <strain evidence="2">PC1</strain>
    </source>
</reference>
<accession>A0A146KH57</accession>
<dbReference type="EMBL" id="GDID01001641">
    <property type="protein sequence ID" value="JAP94965.1"/>
    <property type="molecule type" value="Transcribed_RNA"/>
</dbReference>
<feature type="non-terminal residue" evidence="2">
    <location>
        <position position="1"/>
    </location>
</feature>
<evidence type="ECO:0000256" key="1">
    <source>
        <dbReference type="SAM" id="MobiDB-lite"/>
    </source>
</evidence>
<proteinExistence type="predicted"/>
<feature type="region of interest" description="Disordered" evidence="1">
    <location>
        <begin position="1"/>
        <end position="31"/>
    </location>
</feature>
<organism evidence="2">
    <name type="scientific">Trepomonas sp. PC1</name>
    <dbReference type="NCBI Taxonomy" id="1076344"/>
    <lineage>
        <taxon>Eukaryota</taxon>
        <taxon>Metamonada</taxon>
        <taxon>Diplomonadida</taxon>
        <taxon>Hexamitidae</taxon>
        <taxon>Hexamitinae</taxon>
        <taxon>Trepomonas</taxon>
    </lineage>
</organism>
<evidence type="ECO:0000313" key="2">
    <source>
        <dbReference type="EMBL" id="JAP94965.1"/>
    </source>
</evidence>
<name>A0A146KH57_9EUKA</name>
<sequence>QYVNGGGAQPITSQTTELKKDEHQSVNVRKSPSLQSINLRQDIQIEPQAFVNMKTQEHILILNQTFTKAADSMFGKAQYKIISHQKHKIAIKLVGKSVKLHILESNDFPLNKKSVFQKIFSSEKQDEIIFNLDCRGIDGFIVVVEGSGQFELTLDGNSKPIFSVLEIL</sequence>
<gene>
    <name evidence="2" type="ORF">TPC1_12187</name>
</gene>
<protein>
    <submittedName>
        <fullName evidence="2">Uncharacterized protein</fullName>
    </submittedName>
</protein>
<dbReference type="AlphaFoldDB" id="A0A146KH57"/>